<gene>
    <name evidence="2" type="ORF">BB561_001659</name>
</gene>
<keyword evidence="1" id="KW-0812">Transmembrane</keyword>
<name>A0A2T9YTP8_9FUNG</name>
<protein>
    <submittedName>
        <fullName evidence="2">Uncharacterized protein</fullName>
    </submittedName>
</protein>
<keyword evidence="1" id="KW-1133">Transmembrane helix</keyword>
<keyword evidence="1" id="KW-0472">Membrane</keyword>
<feature type="transmembrane region" description="Helical" evidence="1">
    <location>
        <begin position="172"/>
        <end position="192"/>
    </location>
</feature>
<evidence type="ECO:0000313" key="2">
    <source>
        <dbReference type="EMBL" id="PVU95701.1"/>
    </source>
</evidence>
<reference evidence="2 3" key="1">
    <citation type="journal article" date="2018" name="MBio">
        <title>Comparative Genomics Reveals the Core Gene Toolbox for the Fungus-Insect Symbiosis.</title>
        <authorList>
            <person name="Wang Y."/>
            <person name="Stata M."/>
            <person name="Wang W."/>
            <person name="Stajich J.E."/>
            <person name="White M.M."/>
            <person name="Moncalvo J.M."/>
        </authorList>
    </citation>
    <scope>NUCLEOTIDE SEQUENCE [LARGE SCALE GENOMIC DNA]</scope>
    <source>
        <strain evidence="2 3">SWE-8-4</strain>
    </source>
</reference>
<evidence type="ECO:0000313" key="3">
    <source>
        <dbReference type="Proteomes" id="UP000245383"/>
    </source>
</evidence>
<keyword evidence="3" id="KW-1185">Reference proteome</keyword>
<comment type="caution">
    <text evidence="2">The sequence shown here is derived from an EMBL/GenBank/DDBJ whole genome shotgun (WGS) entry which is preliminary data.</text>
</comment>
<accession>A0A2T9YTP8</accession>
<evidence type="ECO:0000256" key="1">
    <source>
        <dbReference type="SAM" id="Phobius"/>
    </source>
</evidence>
<sequence length="221" mass="24722">MRLGSILTHKEQKYGRNQYEVLWMNILQLTNQYTAEKRHPSTVSVATKINCLKKRRKDGPGLTKDLAKQPKNEFKGIATNVKKSAECSNKKQCPEISSPPLQSPAFRLQSRNVLIWPLFSASPPFCTKHPPPEEVNRRSNTGAPKPHCVSRIQYKVARTYCIAPYFSCCRTFAALLALLWLSALPSFVLLAAPVSHRVAAPTAHSNTTAAVVHPQHSFAKY</sequence>
<dbReference type="Proteomes" id="UP000245383">
    <property type="component" value="Unassembled WGS sequence"/>
</dbReference>
<dbReference type="EMBL" id="MBFR01000049">
    <property type="protein sequence ID" value="PVU95701.1"/>
    <property type="molecule type" value="Genomic_DNA"/>
</dbReference>
<organism evidence="2 3">
    <name type="scientific">Smittium simulii</name>
    <dbReference type="NCBI Taxonomy" id="133385"/>
    <lineage>
        <taxon>Eukaryota</taxon>
        <taxon>Fungi</taxon>
        <taxon>Fungi incertae sedis</taxon>
        <taxon>Zoopagomycota</taxon>
        <taxon>Kickxellomycotina</taxon>
        <taxon>Harpellomycetes</taxon>
        <taxon>Harpellales</taxon>
        <taxon>Legeriomycetaceae</taxon>
        <taxon>Smittium</taxon>
    </lineage>
</organism>
<proteinExistence type="predicted"/>
<dbReference type="AlphaFoldDB" id="A0A2T9YTP8"/>